<evidence type="ECO:0000256" key="7">
    <source>
        <dbReference type="ARBA" id="ARBA00022801"/>
    </source>
</evidence>
<evidence type="ECO:0000256" key="1">
    <source>
        <dbReference type="ARBA" id="ARBA00001947"/>
    </source>
</evidence>
<evidence type="ECO:0000256" key="9">
    <source>
        <dbReference type="ARBA" id="ARBA00023079"/>
    </source>
</evidence>
<evidence type="ECO:0000313" key="13">
    <source>
        <dbReference type="Proteomes" id="UP000279029"/>
    </source>
</evidence>
<evidence type="ECO:0000256" key="2">
    <source>
        <dbReference type="ARBA" id="ARBA00002204"/>
    </source>
</evidence>
<evidence type="ECO:0000256" key="11">
    <source>
        <dbReference type="ARBA" id="ARBA00060547"/>
    </source>
</evidence>
<dbReference type="SUPFAM" id="SSF102198">
    <property type="entry name" value="Putative cyclase"/>
    <property type="match status" value="1"/>
</dbReference>
<reference evidence="12 13" key="1">
    <citation type="submission" date="2018-09" db="EMBL/GenBank/DDBJ databases">
        <authorList>
            <person name="Postec A."/>
        </authorList>
    </citation>
    <scope>NUCLEOTIDE SEQUENCE [LARGE SCALE GENOMIC DNA]</scope>
    <source>
        <strain evidence="12">70B-A</strain>
    </source>
</reference>
<dbReference type="AlphaFoldDB" id="A0A3P7S3K2"/>
<comment type="cofactor">
    <cofactor evidence="1">
        <name>Zn(2+)</name>
        <dbReference type="ChEBI" id="CHEBI:29105"/>
    </cofactor>
</comment>
<evidence type="ECO:0000256" key="10">
    <source>
        <dbReference type="ARBA" id="ARBA00048496"/>
    </source>
</evidence>
<keyword evidence="6" id="KW-0479">Metal-binding</keyword>
<comment type="function">
    <text evidence="2">Catalyzes the hydrolysis of N-formyl-L-kynurenine to L-kynurenine, the second step in the kynurenine pathway of tryptophan degradation.</text>
</comment>
<dbReference type="Pfam" id="PF04199">
    <property type="entry name" value="Cyclase"/>
    <property type="match status" value="1"/>
</dbReference>
<keyword evidence="9" id="KW-0823">Tryptophan catabolism</keyword>
<dbReference type="GO" id="GO:0019441">
    <property type="term" value="P:L-tryptophan catabolic process to kynurenine"/>
    <property type="evidence" value="ECO:0007669"/>
    <property type="project" value="InterPro"/>
</dbReference>
<evidence type="ECO:0000313" key="12">
    <source>
        <dbReference type="EMBL" id="VDN49182.1"/>
    </source>
</evidence>
<dbReference type="Gene3D" id="3.50.30.50">
    <property type="entry name" value="Putative cyclase"/>
    <property type="match status" value="1"/>
</dbReference>
<sequence length="205" mass="23237">MKIYDISMTIEPDIMVYKNYESKKPIFSNASNFDTGSHYETDLKMNLHTGTHIDAPLHMIKDGLTMEHFDLNRFITKVRVLDMTHVSGMISTQDLKEKEVIKGEFLLFKTKNSFEDHFSNQFISLSEEGATYLAELGILGVGTDGLGIERDQPDHGTHKRLFNADIMIIEGLRLKDIEEGIFDMIALPLKIADVEASPARVVLMK</sequence>
<gene>
    <name evidence="12" type="ORF">PATL70BA_3257</name>
</gene>
<dbReference type="OrthoDB" id="9796085at2"/>
<dbReference type="InterPro" id="IPR037175">
    <property type="entry name" value="KFase_sf"/>
</dbReference>
<dbReference type="GO" id="GO:0046872">
    <property type="term" value="F:metal ion binding"/>
    <property type="evidence" value="ECO:0007669"/>
    <property type="project" value="UniProtKB-KW"/>
</dbReference>
<comment type="pathway">
    <text evidence="11">Amino-acid degradation; L-tryptophan degradation via kynurenine pathway; L-kynurenine from L-tryptophan: step 2/2.</text>
</comment>
<dbReference type="EC" id="3.5.1.9" evidence="4"/>
<evidence type="ECO:0000256" key="3">
    <source>
        <dbReference type="ARBA" id="ARBA00011738"/>
    </source>
</evidence>
<comment type="subunit">
    <text evidence="3">Homodimer.</text>
</comment>
<dbReference type="PANTHER" id="PTHR31118">
    <property type="entry name" value="CYCLASE-LIKE PROTEIN 2"/>
    <property type="match status" value="1"/>
</dbReference>
<evidence type="ECO:0000256" key="8">
    <source>
        <dbReference type="ARBA" id="ARBA00022833"/>
    </source>
</evidence>
<proteinExistence type="predicted"/>
<dbReference type="FunFam" id="3.50.30.50:FF:000001">
    <property type="entry name" value="Kynurenine formamidase"/>
    <property type="match status" value="1"/>
</dbReference>
<accession>A0A3P7S3K2</accession>
<dbReference type="RefSeq" id="WP_125138192.1">
    <property type="nucleotide sequence ID" value="NZ_LR130778.1"/>
</dbReference>
<dbReference type="InterPro" id="IPR007325">
    <property type="entry name" value="KFase/CYL"/>
</dbReference>
<keyword evidence="13" id="KW-1185">Reference proteome</keyword>
<dbReference type="PANTHER" id="PTHR31118:SF12">
    <property type="entry name" value="CYCLASE-LIKE PROTEIN 2"/>
    <property type="match status" value="1"/>
</dbReference>
<name>A0A3P7S3K2_9FIRM</name>
<keyword evidence="8" id="KW-0862">Zinc</keyword>
<evidence type="ECO:0000256" key="6">
    <source>
        <dbReference type="ARBA" id="ARBA00022723"/>
    </source>
</evidence>
<protein>
    <recommendedName>
        <fullName evidence="5">Kynurenine formamidase</fullName>
        <ecNumber evidence="4">3.5.1.9</ecNumber>
    </recommendedName>
</protein>
<evidence type="ECO:0000256" key="4">
    <source>
        <dbReference type="ARBA" id="ARBA00012930"/>
    </source>
</evidence>
<dbReference type="KEGG" id="cbar:PATL70BA_3257"/>
<keyword evidence="7" id="KW-0378">Hydrolase</keyword>
<evidence type="ECO:0000256" key="5">
    <source>
        <dbReference type="ARBA" id="ARBA00014889"/>
    </source>
</evidence>
<comment type="catalytic activity">
    <reaction evidence="10">
        <text>N-formyl-L-kynurenine + H2O = L-kynurenine + formate + H(+)</text>
        <dbReference type="Rhea" id="RHEA:13009"/>
        <dbReference type="ChEBI" id="CHEBI:15377"/>
        <dbReference type="ChEBI" id="CHEBI:15378"/>
        <dbReference type="ChEBI" id="CHEBI:15740"/>
        <dbReference type="ChEBI" id="CHEBI:57959"/>
        <dbReference type="ChEBI" id="CHEBI:58629"/>
        <dbReference type="EC" id="3.5.1.9"/>
    </reaction>
</comment>
<dbReference type="EMBL" id="LR130778">
    <property type="protein sequence ID" value="VDN49182.1"/>
    <property type="molecule type" value="Genomic_DNA"/>
</dbReference>
<organism evidence="12 13">
    <name type="scientific">Petrocella atlantisensis</name>
    <dbReference type="NCBI Taxonomy" id="2173034"/>
    <lineage>
        <taxon>Bacteria</taxon>
        <taxon>Bacillati</taxon>
        <taxon>Bacillota</taxon>
        <taxon>Clostridia</taxon>
        <taxon>Lachnospirales</taxon>
        <taxon>Vallitaleaceae</taxon>
        <taxon>Petrocella</taxon>
    </lineage>
</organism>
<dbReference type="Proteomes" id="UP000279029">
    <property type="component" value="Chromosome"/>
</dbReference>
<dbReference type="GO" id="GO:0004061">
    <property type="term" value="F:arylformamidase activity"/>
    <property type="evidence" value="ECO:0007669"/>
    <property type="project" value="UniProtKB-EC"/>
</dbReference>